<keyword evidence="2" id="KW-0808">Transferase</keyword>
<dbReference type="EMBL" id="JACHEN010000006">
    <property type="protein sequence ID" value="MBB6215163.1"/>
    <property type="molecule type" value="Genomic_DNA"/>
</dbReference>
<dbReference type="Pfam" id="PF03599">
    <property type="entry name" value="CdhD"/>
    <property type="match status" value="1"/>
</dbReference>
<sequence>MAFKQSVQKFTGKINEVEIGTGEKAIKLGGENVMPFYSFDGSMGQRPKVGMEILDVYPEAWCDSLKGIYKDVANDSVAWAKFVEEKFHPDFICLKFEGSDPNGLNKSVDECATLAKQVAQSVALPLVIAGSNNHEKDGQLFEKVAQALEGSNVLLLAAVEENYKTVGAAGGLAYKHKVGAESSVDINLAKQLNILLTQLGVKAEDMVMNVGCAAVGYGFEYVTSTMDRIRLAAFGQNDKTLQMPIMAPVSFETWSVKESIASEEEMADWGCQEERGIAMEVSTAASMLTGGADAVILRHPKSVETVNTFIKEIVG</sequence>
<organism evidence="2 3">
    <name type="scientific">Anaerosolibacter carboniphilus</name>
    <dbReference type="NCBI Taxonomy" id="1417629"/>
    <lineage>
        <taxon>Bacteria</taxon>
        <taxon>Bacillati</taxon>
        <taxon>Bacillota</taxon>
        <taxon>Clostridia</taxon>
        <taxon>Peptostreptococcales</taxon>
        <taxon>Thermotaleaceae</taxon>
        <taxon>Anaerosolibacter</taxon>
    </lineage>
</organism>
<dbReference type="Gene3D" id="3.20.20.20">
    <property type="entry name" value="Dihydropteroate synthase-like"/>
    <property type="match status" value="1"/>
</dbReference>
<evidence type="ECO:0000313" key="2">
    <source>
        <dbReference type="EMBL" id="MBB6215163.1"/>
    </source>
</evidence>
<dbReference type="InterPro" id="IPR011005">
    <property type="entry name" value="Dihydropteroate_synth-like_sf"/>
</dbReference>
<dbReference type="NCBIfam" id="NF003376">
    <property type="entry name" value="PRK04452.1-2"/>
    <property type="match status" value="1"/>
</dbReference>
<keyword evidence="3" id="KW-1185">Reference proteome</keyword>
<dbReference type="AlphaFoldDB" id="A0A841KP29"/>
<keyword evidence="2" id="KW-0489">Methyltransferase</keyword>
<dbReference type="GO" id="GO:0008168">
    <property type="term" value="F:methyltransferase activity"/>
    <property type="evidence" value="ECO:0007669"/>
    <property type="project" value="UniProtKB-KW"/>
</dbReference>
<evidence type="ECO:0000259" key="1">
    <source>
        <dbReference type="Pfam" id="PF03599"/>
    </source>
</evidence>
<accession>A0A841KP29</accession>
<comment type="caution">
    <text evidence="2">The sequence shown here is derived from an EMBL/GenBank/DDBJ whole genome shotgun (WGS) entry which is preliminary data.</text>
</comment>
<dbReference type="GO" id="GO:0032259">
    <property type="term" value="P:methylation"/>
    <property type="evidence" value="ECO:0007669"/>
    <property type="project" value="UniProtKB-KW"/>
</dbReference>
<reference evidence="2 3" key="1">
    <citation type="submission" date="2020-08" db="EMBL/GenBank/DDBJ databases">
        <title>Genomic Encyclopedia of Type Strains, Phase IV (KMG-IV): sequencing the most valuable type-strain genomes for metagenomic binning, comparative biology and taxonomic classification.</title>
        <authorList>
            <person name="Goeker M."/>
        </authorList>
    </citation>
    <scope>NUCLEOTIDE SEQUENCE [LARGE SCALE GENOMIC DNA]</scope>
    <source>
        <strain evidence="2 3">DSM 103526</strain>
    </source>
</reference>
<gene>
    <name evidence="2" type="ORF">HNQ80_001252</name>
</gene>
<proteinExistence type="predicted"/>
<dbReference type="PANTHER" id="PTHR36214:SF5">
    <property type="entry name" value="ACETYL-COA DECARBONYLASE_SYNTHASE COMPLEX SUBUNIT DELTA"/>
    <property type="match status" value="1"/>
</dbReference>
<dbReference type="EC" id="2.1.1.245" evidence="2"/>
<dbReference type="InterPro" id="IPR016041">
    <property type="entry name" value="Ac-CoA_synth_d_su_TIM-brl"/>
</dbReference>
<feature type="domain" description="CO dehydrogenase/acetyl-CoA synthase delta subunit TIM barrel" evidence="1">
    <location>
        <begin position="16"/>
        <end position="298"/>
    </location>
</feature>
<dbReference type="RefSeq" id="WP_184309217.1">
    <property type="nucleotide sequence ID" value="NZ_JACHEN010000006.1"/>
</dbReference>
<dbReference type="NCBIfam" id="NF040759">
    <property type="entry name" value="WLP_AcsD"/>
    <property type="match status" value="1"/>
</dbReference>
<name>A0A841KP29_9FIRM</name>
<evidence type="ECO:0000313" key="3">
    <source>
        <dbReference type="Proteomes" id="UP000579281"/>
    </source>
</evidence>
<dbReference type="PANTHER" id="PTHR36214">
    <property type="match status" value="1"/>
</dbReference>
<dbReference type="InterPro" id="IPR051069">
    <property type="entry name" value="ACDS_complex_subunit"/>
</dbReference>
<dbReference type="Proteomes" id="UP000579281">
    <property type="component" value="Unassembled WGS sequence"/>
</dbReference>
<protein>
    <submittedName>
        <fullName evidence="2">Acetyl-CoA decarbonylase/synthase complex subunit delta</fullName>
        <ecNumber evidence="2">2.1.1.245</ecNumber>
    </submittedName>
</protein>